<sequence>MKNVFYLPQQIKLAKKISSSYFYLLMKEPYRYYANKALNLKSKNRFKNNLQMVDFGLFLHGILENYTKTYSYPMSIHESEARFIKIAEKLMSRISSKQNVLWMHKVRAVAKEFIIFDERRRKEAVYTFAEEYGVTRINLCEKFSISVSSIVDRLELLKDGRLAIVDYKTGSIPSVKDVQQGIVPQLIVSAVIAQHSGFSCLKKINFSMSANCFPLSLSYVKLCSSSPYWRTTNTSLDLLALKKHFTGLKALLSFFYKEKDKPLFFLPFGGTSLYEDEYRHLSRCL</sequence>
<evidence type="ECO:0000313" key="2">
    <source>
        <dbReference type="EMBL" id="QEK39443.1"/>
    </source>
</evidence>
<feature type="domain" description="PD-(D/E)XK endonuclease-like" evidence="1">
    <location>
        <begin position="26"/>
        <end position="199"/>
    </location>
</feature>
<dbReference type="Proteomes" id="UP000323844">
    <property type="component" value="Chromosome"/>
</dbReference>
<protein>
    <recommendedName>
        <fullName evidence="1">PD-(D/E)XK endonuclease-like domain-containing protein</fullName>
    </recommendedName>
</protein>
<name>A0A5C0UIV6_9RICK</name>
<dbReference type="OrthoDB" id="9780606at2"/>
<accession>A0A5C0UIV6</accession>
<evidence type="ECO:0000313" key="3">
    <source>
        <dbReference type="Proteomes" id="UP000323844"/>
    </source>
</evidence>
<dbReference type="AlphaFoldDB" id="A0A5C0UIV6"/>
<dbReference type="Pfam" id="PF12705">
    <property type="entry name" value="PDDEXK_1"/>
    <property type="match status" value="1"/>
</dbReference>
<gene>
    <name evidence="2" type="ORF">FZC37_00610</name>
</gene>
<dbReference type="InterPro" id="IPR038726">
    <property type="entry name" value="PDDEXK_AddAB-type"/>
</dbReference>
<organism evidence="2 3">
    <name type="scientific">Candidatus Sneabacter namystus</name>
    <dbReference type="NCBI Taxonomy" id="2601646"/>
    <lineage>
        <taxon>Bacteria</taxon>
        <taxon>Pseudomonadati</taxon>
        <taxon>Pseudomonadota</taxon>
        <taxon>Alphaproteobacteria</taxon>
        <taxon>Rickettsiales</taxon>
        <taxon>Rickettsiaceae</taxon>
        <taxon>Rickettsieae</taxon>
        <taxon>Candidatus Sneabacter</taxon>
    </lineage>
</organism>
<reference evidence="2 3" key="1">
    <citation type="submission" date="2019-08" db="EMBL/GenBank/DDBJ databases">
        <title>Highly reduced genomes of protist endosymbionts show evolutionary convergence.</title>
        <authorList>
            <person name="George E."/>
            <person name="Husnik F."/>
            <person name="Tashyreva D."/>
            <person name="Prokopchuk G."/>
            <person name="Horak A."/>
            <person name="Kwong W.K."/>
            <person name="Lukes J."/>
            <person name="Keeling P.J."/>
        </authorList>
    </citation>
    <scope>NUCLEOTIDE SEQUENCE [LARGE SCALE GENOMIC DNA]</scope>
    <source>
        <strain evidence="2">1621</strain>
    </source>
</reference>
<dbReference type="RefSeq" id="WP_148951804.1">
    <property type="nucleotide sequence ID" value="NZ_CP043312.1"/>
</dbReference>
<dbReference type="KEGG" id="snay:FZC37_00610"/>
<proteinExistence type="predicted"/>
<dbReference type="EMBL" id="CP043312">
    <property type="protein sequence ID" value="QEK39443.1"/>
    <property type="molecule type" value="Genomic_DNA"/>
</dbReference>
<evidence type="ECO:0000259" key="1">
    <source>
        <dbReference type="Pfam" id="PF12705"/>
    </source>
</evidence>
<keyword evidence="3" id="KW-1185">Reference proteome</keyword>